<gene>
    <name evidence="1" type="ORF">Tsubulata_019847</name>
</gene>
<dbReference type="EMBL" id="JAKUCV010007861">
    <property type="protein sequence ID" value="KAJ4821786.1"/>
    <property type="molecule type" value="Genomic_DNA"/>
</dbReference>
<keyword evidence="2" id="KW-1185">Reference proteome</keyword>
<dbReference type="GO" id="GO:0030598">
    <property type="term" value="F:rRNA N-glycosylase activity"/>
    <property type="evidence" value="ECO:0007669"/>
    <property type="project" value="InterPro"/>
</dbReference>
<dbReference type="AlphaFoldDB" id="A0A9Q0EXN3"/>
<evidence type="ECO:0000313" key="1">
    <source>
        <dbReference type="EMBL" id="KAJ4821786.1"/>
    </source>
</evidence>
<protein>
    <submittedName>
        <fullName evidence="1">Uncharacterized protein</fullName>
    </submittedName>
</protein>
<proteinExistence type="predicted"/>
<dbReference type="Proteomes" id="UP001141552">
    <property type="component" value="Unassembled WGS sequence"/>
</dbReference>
<dbReference type="GO" id="GO:0017148">
    <property type="term" value="P:negative regulation of translation"/>
    <property type="evidence" value="ECO:0007669"/>
    <property type="project" value="InterPro"/>
</dbReference>
<organism evidence="1 2">
    <name type="scientific">Turnera subulata</name>
    <dbReference type="NCBI Taxonomy" id="218843"/>
    <lineage>
        <taxon>Eukaryota</taxon>
        <taxon>Viridiplantae</taxon>
        <taxon>Streptophyta</taxon>
        <taxon>Embryophyta</taxon>
        <taxon>Tracheophyta</taxon>
        <taxon>Spermatophyta</taxon>
        <taxon>Magnoliopsida</taxon>
        <taxon>eudicotyledons</taxon>
        <taxon>Gunneridae</taxon>
        <taxon>Pentapetalae</taxon>
        <taxon>rosids</taxon>
        <taxon>fabids</taxon>
        <taxon>Malpighiales</taxon>
        <taxon>Passifloraceae</taxon>
        <taxon>Turnera</taxon>
    </lineage>
</organism>
<dbReference type="SUPFAM" id="SSF56371">
    <property type="entry name" value="Ribosome inactivating proteins (RIP)"/>
    <property type="match status" value="1"/>
</dbReference>
<evidence type="ECO:0000313" key="2">
    <source>
        <dbReference type="Proteomes" id="UP001141552"/>
    </source>
</evidence>
<reference evidence="1" key="2">
    <citation type="journal article" date="2023" name="Plants (Basel)">
        <title>Annotation of the Turnera subulata (Passifloraceae) Draft Genome Reveals the S-Locus Evolved after the Divergence of Turneroideae from Passifloroideae in a Stepwise Manner.</title>
        <authorList>
            <person name="Henning P.M."/>
            <person name="Roalson E.H."/>
            <person name="Mir W."/>
            <person name="McCubbin A.G."/>
            <person name="Shore J.S."/>
        </authorList>
    </citation>
    <scope>NUCLEOTIDE SEQUENCE</scope>
    <source>
        <strain evidence="1">F60SS</strain>
    </source>
</reference>
<dbReference type="InterPro" id="IPR036041">
    <property type="entry name" value="Ribosome-inact_prot_sf"/>
</dbReference>
<comment type="caution">
    <text evidence="1">The sequence shown here is derived from an EMBL/GenBank/DDBJ whole genome shotgun (WGS) entry which is preliminary data.</text>
</comment>
<accession>A0A9Q0EXN3</accession>
<name>A0A9Q0EXN3_9ROSI</name>
<reference evidence="1" key="1">
    <citation type="submission" date="2022-02" db="EMBL/GenBank/DDBJ databases">
        <authorList>
            <person name="Henning P.M."/>
            <person name="McCubbin A.G."/>
            <person name="Shore J.S."/>
        </authorList>
    </citation>
    <scope>NUCLEOTIDE SEQUENCE</scope>
    <source>
        <strain evidence="1">F60SS</strain>
        <tissue evidence="1">Leaves</tissue>
    </source>
</reference>
<sequence>MAKRHRVRHNKRKKMLSPYSLKKENNLIPRSSFTLDQKKFPSGLLSRLRPIPLSLFTGMVEIPDLFMLGLENHGAGYRDSIDFIRSEGVKDIDIDATAPNNITRSIKIPVLPAADRCPPPKFYDVHCQYVFVVTIYRFEYPSTYCVGFKARDTDLGPSKKDRWYYFSDIGEYFSSEQDCVLVKLPFSSTYVKFLGLERLQKLQFSQPLLCHVASGGAQDQEISHS</sequence>